<dbReference type="PANTHER" id="PTHR43046">
    <property type="entry name" value="GDP-MANNOSE MANNOSYL HYDROLASE"/>
    <property type="match status" value="1"/>
</dbReference>
<dbReference type="InterPro" id="IPR020084">
    <property type="entry name" value="NUDIX_hydrolase_CS"/>
</dbReference>
<name>A0A8E1RYW2_9GAMM</name>
<organism evidence="5 6">
    <name type="scientific">Pantoea dispersa</name>
    <dbReference type="NCBI Taxonomy" id="59814"/>
    <lineage>
        <taxon>Bacteria</taxon>
        <taxon>Pseudomonadati</taxon>
        <taxon>Pseudomonadota</taxon>
        <taxon>Gammaproteobacteria</taxon>
        <taxon>Enterobacterales</taxon>
        <taxon>Erwiniaceae</taxon>
        <taxon>Pantoea</taxon>
    </lineage>
</organism>
<comment type="cofactor">
    <cofactor evidence="1">
        <name>Mg(2+)</name>
        <dbReference type="ChEBI" id="CHEBI:18420"/>
    </cofactor>
</comment>
<reference evidence="5 6" key="1">
    <citation type="journal article" date="2016" name="Front. Microbiol.">
        <title>Genomic Resource of Rice Seed Associated Bacteria.</title>
        <authorList>
            <person name="Midha S."/>
            <person name="Bansal K."/>
            <person name="Sharma S."/>
            <person name="Kumar N."/>
            <person name="Patil P.P."/>
            <person name="Chaudhry V."/>
            <person name="Patil P.B."/>
        </authorList>
    </citation>
    <scope>NUCLEOTIDE SEQUENCE [LARGE SCALE GENOMIC DNA]</scope>
    <source>
        <strain evidence="5 6">SA3</strain>
    </source>
</reference>
<dbReference type="Gene3D" id="3.90.79.10">
    <property type="entry name" value="Nucleoside Triphosphate Pyrophosphohydrolase"/>
    <property type="match status" value="1"/>
</dbReference>
<dbReference type="Pfam" id="PF00293">
    <property type="entry name" value="NUDIX"/>
    <property type="match status" value="1"/>
</dbReference>
<dbReference type="PRINTS" id="PR00502">
    <property type="entry name" value="NUDIXFAMILY"/>
</dbReference>
<dbReference type="InterPro" id="IPR000086">
    <property type="entry name" value="NUDIX_hydrolase_dom"/>
</dbReference>
<dbReference type="EMBL" id="LDSE01000020">
    <property type="protein sequence ID" value="KTS67699.1"/>
    <property type="molecule type" value="Genomic_DNA"/>
</dbReference>
<comment type="caution">
    <text evidence="5">The sequence shown here is derived from an EMBL/GenBank/DDBJ whole genome shotgun (WGS) entry which is preliminary data.</text>
</comment>
<feature type="domain" description="Nudix hydrolase" evidence="4">
    <location>
        <begin position="2"/>
        <end position="145"/>
    </location>
</feature>
<dbReference type="AlphaFoldDB" id="A0A8E1RYW2"/>
<gene>
    <name evidence="5" type="ORF">SA3R_10185</name>
</gene>
<dbReference type="PROSITE" id="PS00893">
    <property type="entry name" value="NUDIX_BOX"/>
    <property type="match status" value="1"/>
</dbReference>
<evidence type="ECO:0000256" key="3">
    <source>
        <dbReference type="RuleBase" id="RU003476"/>
    </source>
</evidence>
<dbReference type="RefSeq" id="WP_058774679.1">
    <property type="nucleotide sequence ID" value="NZ_JBBCXI010000002.1"/>
</dbReference>
<dbReference type="InterPro" id="IPR020476">
    <property type="entry name" value="Nudix_hydrolase"/>
</dbReference>
<dbReference type="Proteomes" id="UP000071979">
    <property type="component" value="Unassembled WGS sequence"/>
</dbReference>
<dbReference type="SUPFAM" id="SSF55811">
    <property type="entry name" value="Nudix"/>
    <property type="match status" value="1"/>
</dbReference>
<evidence type="ECO:0000313" key="6">
    <source>
        <dbReference type="Proteomes" id="UP000071979"/>
    </source>
</evidence>
<accession>A0A8E1RYW2</accession>
<evidence type="ECO:0000313" key="5">
    <source>
        <dbReference type="EMBL" id="KTS67699.1"/>
    </source>
</evidence>
<dbReference type="CDD" id="cd04685">
    <property type="entry name" value="NUDIX_Hydrolase"/>
    <property type="match status" value="1"/>
</dbReference>
<proteinExistence type="inferred from homology"/>
<keyword evidence="2 3" id="KW-0378">Hydrolase</keyword>
<dbReference type="GO" id="GO:0016787">
    <property type="term" value="F:hydrolase activity"/>
    <property type="evidence" value="ECO:0007669"/>
    <property type="project" value="UniProtKB-KW"/>
</dbReference>
<evidence type="ECO:0000259" key="4">
    <source>
        <dbReference type="PROSITE" id="PS51462"/>
    </source>
</evidence>
<dbReference type="InterPro" id="IPR015797">
    <property type="entry name" value="NUDIX_hydrolase-like_dom_sf"/>
</dbReference>
<protein>
    <submittedName>
        <fullName evidence="5">DNA mismatch repair protein MutT</fullName>
    </submittedName>
</protein>
<comment type="similarity">
    <text evidence="3">Belongs to the Nudix hydrolase family.</text>
</comment>
<evidence type="ECO:0000256" key="1">
    <source>
        <dbReference type="ARBA" id="ARBA00001946"/>
    </source>
</evidence>
<evidence type="ECO:0000256" key="2">
    <source>
        <dbReference type="ARBA" id="ARBA00022801"/>
    </source>
</evidence>
<dbReference type="PANTHER" id="PTHR43046:SF14">
    <property type="entry name" value="MUTT_NUDIX FAMILY PROTEIN"/>
    <property type="match status" value="1"/>
</dbReference>
<dbReference type="PROSITE" id="PS51462">
    <property type="entry name" value="NUDIX"/>
    <property type="match status" value="1"/>
</dbReference>
<sequence length="147" mass="16867">MRTRNSARLLIINPLNQVLLFWFKHKNNALSGREYWATPGGGVEPGETFEQAAIRELREETGIYVDDVGQPLTERIFEMTLPSGEVVLANERFYLIKVGDEDIHTSGWTENEKSVIDSYHWWDLAELRNTRDVVYPTNIADLCALPD</sequence>